<evidence type="ECO:0000256" key="1">
    <source>
        <dbReference type="ARBA" id="ARBA00004370"/>
    </source>
</evidence>
<dbReference type="GO" id="GO:0016020">
    <property type="term" value="C:membrane"/>
    <property type="evidence" value="ECO:0007669"/>
    <property type="project" value="UniProtKB-SubCell"/>
</dbReference>
<gene>
    <name evidence="7" type="ordered locus">CFU_2500</name>
</gene>
<evidence type="ECO:0000313" key="7">
    <source>
        <dbReference type="EMBL" id="AEK62327.1"/>
    </source>
</evidence>
<reference evidence="7 8" key="3">
    <citation type="journal article" date="2008" name="FEMS Microbiol. Ecol.">
        <title>Identification and characterization of genes underlying chitinolysis in Collimonas fungivorans Ter331.</title>
        <authorList>
            <person name="Fritsche K."/>
            <person name="de Boer W."/>
            <person name="Gerards S."/>
            <person name="van den Berg M."/>
            <person name="van Veen J.A."/>
            <person name="Leveau J.H."/>
        </authorList>
    </citation>
    <scope>NUCLEOTIDE SEQUENCE [LARGE SCALE GENOMIC DNA]</scope>
    <source>
        <strain evidence="7 8">Ter331</strain>
    </source>
</reference>
<accession>G0A965</accession>
<sequence length="180" mass="19404">MNTRSWKSVTYSAGQAYDACRLNGKPGVAMLVVRLRLLIATLWVGSLWTVGYLVAPTLFATLADRALAGTIAGSIFRIEAWLSVVCGIALVMLFSYRTHDDAAPLRKTLLRLALAMLVCTLVGYFGIQPFMADLREAAAGGVMSADAKTRFGILHGVASGIYLIQSLLGVGLILRLRSLR</sequence>
<feature type="domain" description="TMEM205-like" evidence="6">
    <location>
        <begin position="38"/>
        <end position="137"/>
    </location>
</feature>
<dbReference type="STRING" id="1005048.CFU_2500"/>
<dbReference type="eggNOG" id="ENOG5031AKJ">
    <property type="taxonomic scope" value="Bacteria"/>
</dbReference>
<dbReference type="InterPro" id="IPR025423">
    <property type="entry name" value="TMEM205-like"/>
</dbReference>
<comment type="subcellular location">
    <subcellularLocation>
        <location evidence="1">Membrane</location>
    </subcellularLocation>
</comment>
<evidence type="ECO:0000259" key="6">
    <source>
        <dbReference type="Pfam" id="PF13664"/>
    </source>
</evidence>
<reference evidence="7 8" key="5">
    <citation type="journal article" date="2011" name="ISME J.">
        <title>Dual transcriptional profiling of a bacterial/fungal confrontation: Collimonas fungivorans versus Aspergillus niger.</title>
        <authorList>
            <person name="Mela F."/>
            <person name="Fritsche K."/>
            <person name="de Boer W."/>
            <person name="van Veen J.A."/>
            <person name="de Graaff L.H."/>
            <person name="van den Berg M."/>
            <person name="Leveau J.H."/>
        </authorList>
    </citation>
    <scope>NUCLEOTIDE SEQUENCE [LARGE SCALE GENOMIC DNA]</scope>
    <source>
        <strain evidence="7 8">Ter331</strain>
    </source>
</reference>
<evidence type="ECO:0000313" key="8">
    <source>
        <dbReference type="Proteomes" id="UP000008392"/>
    </source>
</evidence>
<feature type="transmembrane region" description="Helical" evidence="5">
    <location>
        <begin position="153"/>
        <end position="174"/>
    </location>
</feature>
<dbReference type="KEGG" id="cfu:CFU_2500"/>
<reference evidence="7 8" key="1">
    <citation type="journal article" date="2004" name="Environ. Microbiol.">
        <title>Phylogeny-function analysis of (meta)genomic libraries: screening for expression of ribosomal RNA genes by large-insert library fluorescent in situ hybridization (LIL-FISH).</title>
        <authorList>
            <person name="Leveau J.H."/>
            <person name="Gerards S."/>
            <person name="de Boer W."/>
            <person name="van Veen J.A."/>
        </authorList>
    </citation>
    <scope>NUCLEOTIDE SEQUENCE [LARGE SCALE GENOMIC DNA]</scope>
    <source>
        <strain evidence="7 8">Ter331</strain>
    </source>
</reference>
<evidence type="ECO:0000256" key="4">
    <source>
        <dbReference type="ARBA" id="ARBA00023136"/>
    </source>
</evidence>
<feature type="transmembrane region" description="Helical" evidence="5">
    <location>
        <begin position="35"/>
        <end position="55"/>
    </location>
</feature>
<name>G0A965_COLFT</name>
<protein>
    <submittedName>
        <fullName evidence="7">Putative membrane protein contains 9 TM helices</fullName>
    </submittedName>
</protein>
<organism evidence="7 8">
    <name type="scientific">Collimonas fungivorans (strain Ter331)</name>
    <dbReference type="NCBI Taxonomy" id="1005048"/>
    <lineage>
        <taxon>Bacteria</taxon>
        <taxon>Pseudomonadati</taxon>
        <taxon>Pseudomonadota</taxon>
        <taxon>Betaproteobacteria</taxon>
        <taxon>Burkholderiales</taxon>
        <taxon>Oxalobacteraceae</taxon>
        <taxon>Collimonas</taxon>
    </lineage>
</organism>
<keyword evidence="4 5" id="KW-0472">Membrane</keyword>
<keyword evidence="8" id="KW-1185">Reference proteome</keyword>
<keyword evidence="2 5" id="KW-0812">Transmembrane</keyword>
<evidence type="ECO:0000256" key="3">
    <source>
        <dbReference type="ARBA" id="ARBA00022989"/>
    </source>
</evidence>
<dbReference type="AlphaFoldDB" id="G0A965"/>
<dbReference type="HOGENOM" id="CLU_136732_1_0_4"/>
<feature type="transmembrane region" description="Helical" evidence="5">
    <location>
        <begin position="75"/>
        <end position="96"/>
    </location>
</feature>
<evidence type="ECO:0000256" key="5">
    <source>
        <dbReference type="SAM" id="Phobius"/>
    </source>
</evidence>
<dbReference type="Proteomes" id="UP000008392">
    <property type="component" value="Chromosome"/>
</dbReference>
<reference evidence="7 8" key="2">
    <citation type="journal article" date="2006" name="J. Microbiol. Methods">
        <title>Genomic flank-sequencing of plasposon insertion sites for rapid identification of functional genes.</title>
        <authorList>
            <person name="Leveau J.H."/>
            <person name="Gerards S."/>
            <person name="Fritsche K."/>
            <person name="Zondag G."/>
            <person name="van Veen J.A."/>
        </authorList>
    </citation>
    <scope>NUCLEOTIDE SEQUENCE [LARGE SCALE GENOMIC DNA]</scope>
    <source>
        <strain evidence="7 8">Ter331</strain>
    </source>
</reference>
<evidence type="ECO:0000256" key="2">
    <source>
        <dbReference type="ARBA" id="ARBA00022692"/>
    </source>
</evidence>
<dbReference type="Pfam" id="PF13664">
    <property type="entry name" value="DUF4149"/>
    <property type="match status" value="1"/>
</dbReference>
<reference evidence="7 8" key="4">
    <citation type="journal article" date="2010" name="Environ. Microbiol.">
        <title>The bacterial genus Collimonas: mycophagy, weathering and other adaptive solutions to life in oligotrophic soil environments.</title>
        <authorList>
            <person name="Leveau J.H."/>
            <person name="Uroz S."/>
            <person name="de Boer W."/>
        </authorList>
    </citation>
    <scope>NUCLEOTIDE SEQUENCE [LARGE SCALE GENOMIC DNA]</scope>
    <source>
        <strain evidence="7 8">Ter331</strain>
    </source>
</reference>
<reference evidence="8" key="6">
    <citation type="submission" date="2011-05" db="EMBL/GenBank/DDBJ databases">
        <title>Complete sequence of Collimonas fungivorans Ter331.</title>
        <authorList>
            <person name="Leveau J.H."/>
        </authorList>
    </citation>
    <scope>NUCLEOTIDE SEQUENCE [LARGE SCALE GENOMIC DNA]</scope>
    <source>
        <strain evidence="8">Ter331</strain>
    </source>
</reference>
<dbReference type="EMBL" id="CP002745">
    <property type="protein sequence ID" value="AEK62327.1"/>
    <property type="molecule type" value="Genomic_DNA"/>
</dbReference>
<keyword evidence="3 5" id="KW-1133">Transmembrane helix</keyword>
<feature type="transmembrane region" description="Helical" evidence="5">
    <location>
        <begin position="108"/>
        <end position="127"/>
    </location>
</feature>
<proteinExistence type="predicted"/>